<evidence type="ECO:0000313" key="2">
    <source>
        <dbReference type="Proteomes" id="UP000294555"/>
    </source>
</evidence>
<dbReference type="AlphaFoldDB" id="A0A4R1NDX4"/>
<gene>
    <name evidence="1" type="ORF">EZJ58_3183</name>
</gene>
<evidence type="ECO:0000313" key="1">
    <source>
        <dbReference type="EMBL" id="TCL05029.1"/>
    </source>
</evidence>
<dbReference type="EMBL" id="SJOI01000001">
    <property type="protein sequence ID" value="TCL05029.1"/>
    <property type="molecule type" value="Genomic_DNA"/>
</dbReference>
<keyword evidence="2" id="KW-1185">Reference proteome</keyword>
<dbReference type="RefSeq" id="WP_132923766.1">
    <property type="nucleotide sequence ID" value="NZ_SJOI01000001.1"/>
</dbReference>
<name>A0A4R1NDX4_9GAMM</name>
<protein>
    <submittedName>
        <fullName evidence="1">Uncharacterized protein</fullName>
    </submittedName>
</protein>
<dbReference type="Proteomes" id="UP000294555">
    <property type="component" value="Unassembled WGS sequence"/>
</dbReference>
<accession>A0A4R1NDX4</accession>
<proteinExistence type="predicted"/>
<reference evidence="1 2" key="1">
    <citation type="submission" date="2019-02" db="EMBL/GenBank/DDBJ databases">
        <title>Investigation of anaerobic lignin degradation for improved lignocellulosic biofuels.</title>
        <authorList>
            <person name="Deangelis K."/>
        </authorList>
    </citation>
    <scope>NUCLEOTIDE SEQUENCE [LARGE SCALE GENOMIC DNA]</scope>
    <source>
        <strain evidence="1 2">159R</strain>
    </source>
</reference>
<sequence>MENNSLSLPKGMESVIDAQGSLYVNTNLTDEMGNVLNPMSEEEKAAASQRMAAGDLPAEQPATALLTQWGNMLSGVVTMGPGAAVGTAAVVTGGVIGGVANSGVQLTTNGDKPFSYTDALIATGIGAVTQGRGIVAQEAINVGGAYLGSTIKGEDAVGPMVGLVWELLQEQQGERL</sequence>
<comment type="caution">
    <text evidence="1">The sequence shown here is derived from an EMBL/GenBank/DDBJ whole genome shotgun (WGS) entry which is preliminary data.</text>
</comment>
<dbReference type="OrthoDB" id="6522822at2"/>
<organism evidence="1 2">
    <name type="scientific">Sodalis ligni</name>
    <dbReference type="NCBI Taxonomy" id="2697027"/>
    <lineage>
        <taxon>Bacteria</taxon>
        <taxon>Pseudomonadati</taxon>
        <taxon>Pseudomonadota</taxon>
        <taxon>Gammaproteobacteria</taxon>
        <taxon>Enterobacterales</taxon>
        <taxon>Bruguierivoracaceae</taxon>
        <taxon>Sodalis</taxon>
    </lineage>
</organism>